<keyword evidence="3" id="KW-1003">Cell membrane</keyword>
<feature type="transmembrane region" description="Helical" evidence="7">
    <location>
        <begin position="161"/>
        <end position="180"/>
    </location>
</feature>
<dbReference type="PANTHER" id="PTHR30250">
    <property type="entry name" value="PST FAMILY PREDICTED COLANIC ACID TRANSPORTER"/>
    <property type="match status" value="1"/>
</dbReference>
<evidence type="ECO:0000256" key="7">
    <source>
        <dbReference type="SAM" id="Phobius"/>
    </source>
</evidence>
<dbReference type="Proteomes" id="UP000295351">
    <property type="component" value="Unassembled WGS sequence"/>
</dbReference>
<dbReference type="PANTHER" id="PTHR30250:SF10">
    <property type="entry name" value="LIPOPOLYSACCHARIDE BIOSYNTHESIS PROTEIN WZXC"/>
    <property type="match status" value="1"/>
</dbReference>
<evidence type="ECO:0000256" key="5">
    <source>
        <dbReference type="ARBA" id="ARBA00022989"/>
    </source>
</evidence>
<reference evidence="8 9" key="1">
    <citation type="submission" date="2019-03" db="EMBL/GenBank/DDBJ databases">
        <title>Genomic Encyclopedia of Type Strains, Phase IV (KMG-IV): sequencing the most valuable type-strain genomes for metagenomic binning, comparative biology and taxonomic classification.</title>
        <authorList>
            <person name="Goeker M."/>
        </authorList>
    </citation>
    <scope>NUCLEOTIDE SEQUENCE [LARGE SCALE GENOMIC DNA]</scope>
    <source>
        <strain evidence="8 9">DSM 18401</strain>
    </source>
</reference>
<evidence type="ECO:0000256" key="6">
    <source>
        <dbReference type="ARBA" id="ARBA00023136"/>
    </source>
</evidence>
<comment type="caution">
    <text evidence="8">The sequence shown here is derived from an EMBL/GenBank/DDBJ whole genome shotgun (WGS) entry which is preliminary data.</text>
</comment>
<feature type="transmembrane region" description="Helical" evidence="7">
    <location>
        <begin position="95"/>
        <end position="121"/>
    </location>
</feature>
<feature type="transmembrane region" description="Helical" evidence="7">
    <location>
        <begin position="343"/>
        <end position="364"/>
    </location>
</feature>
<dbReference type="Pfam" id="PF13440">
    <property type="entry name" value="Polysacc_synt_3"/>
    <property type="match status" value="1"/>
</dbReference>
<proteinExistence type="inferred from homology"/>
<dbReference type="AlphaFoldDB" id="A0A4R2CTQ9"/>
<comment type="similarity">
    <text evidence="2">Belongs to the polysaccharide synthase family.</text>
</comment>
<gene>
    <name evidence="8" type="ORF">EV665_109127</name>
</gene>
<feature type="transmembrane region" description="Helical" evidence="7">
    <location>
        <begin position="461"/>
        <end position="479"/>
    </location>
</feature>
<evidence type="ECO:0000313" key="9">
    <source>
        <dbReference type="Proteomes" id="UP000295351"/>
    </source>
</evidence>
<evidence type="ECO:0000313" key="8">
    <source>
        <dbReference type="EMBL" id="TCN43742.1"/>
    </source>
</evidence>
<evidence type="ECO:0000256" key="3">
    <source>
        <dbReference type="ARBA" id="ARBA00022475"/>
    </source>
</evidence>
<dbReference type="InterPro" id="IPR050833">
    <property type="entry name" value="Poly_Biosynth_Transport"/>
</dbReference>
<evidence type="ECO:0000256" key="1">
    <source>
        <dbReference type="ARBA" id="ARBA00004651"/>
    </source>
</evidence>
<keyword evidence="6 7" id="KW-0472">Membrane</keyword>
<keyword evidence="9" id="KW-1185">Reference proteome</keyword>
<dbReference type="GO" id="GO:0005886">
    <property type="term" value="C:plasma membrane"/>
    <property type="evidence" value="ECO:0007669"/>
    <property type="project" value="UniProtKB-SubCell"/>
</dbReference>
<feature type="transmembrane region" description="Helical" evidence="7">
    <location>
        <begin position="397"/>
        <end position="415"/>
    </location>
</feature>
<name>A0A4R2CTQ9_SHIGR</name>
<feature type="transmembrane region" description="Helical" evidence="7">
    <location>
        <begin position="371"/>
        <end position="391"/>
    </location>
</feature>
<comment type="subcellular location">
    <subcellularLocation>
        <location evidence="1">Cell membrane</location>
        <topology evidence="1">Multi-pass membrane protein</topology>
    </subcellularLocation>
</comment>
<evidence type="ECO:0000256" key="4">
    <source>
        <dbReference type="ARBA" id="ARBA00022692"/>
    </source>
</evidence>
<dbReference type="EMBL" id="SLVX01000009">
    <property type="protein sequence ID" value="TCN43742.1"/>
    <property type="molecule type" value="Genomic_DNA"/>
</dbReference>
<keyword evidence="5 7" id="KW-1133">Transmembrane helix</keyword>
<feature type="transmembrane region" description="Helical" evidence="7">
    <location>
        <begin position="427"/>
        <end position="449"/>
    </location>
</feature>
<accession>A0A4R2CTQ9</accession>
<feature type="transmembrane region" description="Helical" evidence="7">
    <location>
        <begin position="55"/>
        <end position="75"/>
    </location>
</feature>
<evidence type="ECO:0000256" key="2">
    <source>
        <dbReference type="ARBA" id="ARBA00007430"/>
    </source>
</evidence>
<feature type="transmembrane region" description="Helical" evidence="7">
    <location>
        <begin position="127"/>
        <end position="149"/>
    </location>
</feature>
<feature type="transmembrane region" description="Helical" evidence="7">
    <location>
        <begin position="303"/>
        <end position="323"/>
    </location>
</feature>
<feature type="transmembrane region" description="Helical" evidence="7">
    <location>
        <begin position="186"/>
        <end position="204"/>
    </location>
</feature>
<keyword evidence="4 7" id="KW-0812">Transmembrane</keyword>
<feature type="transmembrane region" description="Helical" evidence="7">
    <location>
        <begin position="30"/>
        <end position="49"/>
    </location>
</feature>
<protein>
    <submittedName>
        <fullName evidence="8">O-antigen/teichoic acid export membrane protein</fullName>
    </submittedName>
</protein>
<sequence>MQFRKCSAAGPPAPESVTRMVRRAYIMASLEQYLALLINFAVLATVARLLTPGEIGEAVTGLAIAVVAFSTREFVTAEFLIQRHAVDREAVGTSLTLQVLCSAAVALGLGLASGLIAGFYGTPDLSFFLLLAAVAGFTEAVAQPVIAILRRNMSFGALAAIRTAVSLVNGLTTILLAVLGFGPISFAWGLLAGAMMLAGLSVMLSPVPTREFFRPGLSRWREVLAFGAFKGAALVVERIQEAVPQLILGRLTSMTAVALYNRSNALCGVPDRIIMSAFYSMAFPALANSIREGYDIEKTYLRVLAYLSVLYWPAAIMVCLLAPQIVRIVLGHQWEEAIPVVRILGLSAVFWAPAIVTGPLLLALGQNRDAFLASLVSRVFAASVLCTASLYGVIAMALSQFIALPVQTAVGFFFVRRHIPFSLRALVAAFAPSAIVTAFALAGPLALVISNEQPQSDLLSFAAATVLAAIGWLAGLHLTRHPFLAEIQIGLRLGRSRIERLRRLLAAGA</sequence>
<organism evidence="8 9">
    <name type="scientific">Shinella granuli</name>
    <dbReference type="NCBI Taxonomy" id="323621"/>
    <lineage>
        <taxon>Bacteria</taxon>
        <taxon>Pseudomonadati</taxon>
        <taxon>Pseudomonadota</taxon>
        <taxon>Alphaproteobacteria</taxon>
        <taxon>Hyphomicrobiales</taxon>
        <taxon>Rhizobiaceae</taxon>
        <taxon>Shinella</taxon>
    </lineage>
</organism>